<dbReference type="SUPFAM" id="SSF46785">
    <property type="entry name" value="Winged helix' DNA-binding domain"/>
    <property type="match status" value="1"/>
</dbReference>
<dbReference type="EMBL" id="CP058998">
    <property type="protein sequence ID" value="QLJ52938.1"/>
    <property type="molecule type" value="Genomic_DNA"/>
</dbReference>
<dbReference type="InterPro" id="IPR036390">
    <property type="entry name" value="WH_DNA-bd_sf"/>
</dbReference>
<dbReference type="InterPro" id="IPR002577">
    <property type="entry name" value="HTH_HxlR"/>
</dbReference>
<dbReference type="Proteomes" id="UP000510821">
    <property type="component" value="Chromosome"/>
</dbReference>
<dbReference type="PROSITE" id="PS51118">
    <property type="entry name" value="HTH_HXLR"/>
    <property type="match status" value="1"/>
</dbReference>
<evidence type="ECO:0000256" key="3">
    <source>
        <dbReference type="ARBA" id="ARBA00023163"/>
    </source>
</evidence>
<sequence length="120" mass="13624">MEKTDFSDEDLAYIKNIATVFSQKWTMKIVLKLNSDGDSGMGFNELMKNLDSISAAVLSSRLKILQKWGYLEREVRTGPPTRTSYRLSMKGRDLIKVANFVLAHRGKTRVGTEMLNNTSF</sequence>
<dbReference type="Gene3D" id="1.10.10.10">
    <property type="entry name" value="Winged helix-like DNA-binding domain superfamily/Winged helix DNA-binding domain"/>
    <property type="match status" value="1"/>
</dbReference>
<organism evidence="5 6">
    <name type="scientific">Fermentimicrarchaeum limneticum</name>
    <dbReference type="NCBI Taxonomy" id="2795018"/>
    <lineage>
        <taxon>Archaea</taxon>
        <taxon>Candidatus Micrarchaeota</taxon>
        <taxon>Candidatus Fermentimicrarchaeales</taxon>
        <taxon>Candidatus Fermentimicrarchaeaceae</taxon>
        <taxon>Candidatus Fermentimicrarchaeum</taxon>
    </lineage>
</organism>
<keyword evidence="1" id="KW-0805">Transcription regulation</keyword>
<keyword evidence="2" id="KW-0238">DNA-binding</keyword>
<reference evidence="6" key="1">
    <citation type="submission" date="2020-07" db="EMBL/GenBank/DDBJ databases">
        <title>Metabolic diversity and evolutionary history of the archaeal phylum ###Micrarchaeota### uncovered from a freshwater lake metagenome.</title>
        <authorList>
            <person name="Kadnikov V.V."/>
            <person name="Savvichev A.S."/>
            <person name="Mardanov A.V."/>
            <person name="Beletsky A.V."/>
            <person name="Chupakov A.V."/>
            <person name="Kokryatskaya N.M."/>
            <person name="Pimenov N.V."/>
            <person name="Ravin N.V."/>
        </authorList>
    </citation>
    <scope>NUCLEOTIDE SEQUENCE [LARGE SCALE GENOMIC DNA]</scope>
</reference>
<evidence type="ECO:0000256" key="2">
    <source>
        <dbReference type="ARBA" id="ARBA00023125"/>
    </source>
</evidence>
<evidence type="ECO:0000313" key="6">
    <source>
        <dbReference type="Proteomes" id="UP000510821"/>
    </source>
</evidence>
<evidence type="ECO:0000259" key="4">
    <source>
        <dbReference type="PROSITE" id="PS51118"/>
    </source>
</evidence>
<dbReference type="Pfam" id="PF01638">
    <property type="entry name" value="HxlR"/>
    <property type="match status" value="1"/>
</dbReference>
<dbReference type="GO" id="GO:0003677">
    <property type="term" value="F:DNA binding"/>
    <property type="evidence" value="ECO:0007669"/>
    <property type="project" value="UniProtKB-KW"/>
</dbReference>
<name>A0A7D6BM11_FERL1</name>
<feature type="domain" description="HTH hxlR-type" evidence="4">
    <location>
        <begin position="11"/>
        <end position="113"/>
    </location>
</feature>
<proteinExistence type="predicted"/>
<evidence type="ECO:0000256" key="1">
    <source>
        <dbReference type="ARBA" id="ARBA00023015"/>
    </source>
</evidence>
<accession>A0A7D6BM11</accession>
<gene>
    <name evidence="5" type="ORF">Sv326_0763</name>
</gene>
<dbReference type="InterPro" id="IPR036388">
    <property type="entry name" value="WH-like_DNA-bd_sf"/>
</dbReference>
<dbReference type="PANTHER" id="PTHR33204">
    <property type="entry name" value="TRANSCRIPTIONAL REGULATOR, MARR FAMILY"/>
    <property type="match status" value="1"/>
</dbReference>
<evidence type="ECO:0000313" key="5">
    <source>
        <dbReference type="EMBL" id="QLJ52938.1"/>
    </source>
</evidence>
<dbReference type="KEGG" id="flt:Sv326_0763"/>
<keyword evidence="3" id="KW-0804">Transcription</keyword>
<protein>
    <recommendedName>
        <fullName evidence="4">HTH hxlR-type domain-containing protein</fullName>
    </recommendedName>
</protein>
<dbReference type="PANTHER" id="PTHR33204:SF18">
    <property type="entry name" value="TRANSCRIPTIONAL REGULATORY PROTEIN"/>
    <property type="match status" value="1"/>
</dbReference>
<dbReference type="AlphaFoldDB" id="A0A7D6BM11"/>